<dbReference type="Proteomes" id="UP001148313">
    <property type="component" value="Unassembled WGS sequence"/>
</dbReference>
<evidence type="ECO:0000259" key="2">
    <source>
        <dbReference type="Pfam" id="PF01323"/>
    </source>
</evidence>
<dbReference type="EMBL" id="JAPJZH010000014">
    <property type="protein sequence ID" value="MDA4847583.1"/>
    <property type="molecule type" value="Genomic_DNA"/>
</dbReference>
<accession>A0ABT4VUC7</accession>
<proteinExistence type="inferred from homology"/>
<dbReference type="Pfam" id="PF01323">
    <property type="entry name" value="DSBA"/>
    <property type="match status" value="1"/>
</dbReference>
<protein>
    <recommendedName>
        <fullName evidence="1">2-hydroxychromene-2-carboxylate isomerase</fullName>
        <ecNumber evidence="1">5.99.1.4</ecNumber>
    </recommendedName>
</protein>
<dbReference type="Gene3D" id="3.40.30.10">
    <property type="entry name" value="Glutaredoxin"/>
    <property type="match status" value="1"/>
</dbReference>
<keyword evidence="4" id="KW-1185">Reference proteome</keyword>
<dbReference type="PANTHER" id="PTHR42943:SF2">
    <property type="entry name" value="GLUTATHIONE S-TRANSFERASE KAPPA 1"/>
    <property type="match status" value="1"/>
</dbReference>
<comment type="caution">
    <text evidence="3">The sequence shown here is derived from an EMBL/GenBank/DDBJ whole genome shotgun (WGS) entry which is preliminary data.</text>
</comment>
<dbReference type="PIRSF" id="PIRSF006386">
    <property type="entry name" value="HCCAis_GSTk"/>
    <property type="match status" value="1"/>
</dbReference>
<gene>
    <name evidence="3" type="ORF">OOZ53_19635</name>
</gene>
<reference evidence="3" key="1">
    <citation type="submission" date="2022-11" db="EMBL/GenBank/DDBJ databases">
        <title>Hoeflea poritis sp. nov., isolated from scleractinian coral Porites lutea.</title>
        <authorList>
            <person name="Zhang G."/>
            <person name="Wei Q."/>
            <person name="Cai L."/>
        </authorList>
    </citation>
    <scope>NUCLEOTIDE SEQUENCE</scope>
    <source>
        <strain evidence="3">E7-10</strain>
    </source>
</reference>
<organism evidence="3 4">
    <name type="scientific">Hoeflea poritis</name>
    <dbReference type="NCBI Taxonomy" id="2993659"/>
    <lineage>
        <taxon>Bacteria</taxon>
        <taxon>Pseudomonadati</taxon>
        <taxon>Pseudomonadota</taxon>
        <taxon>Alphaproteobacteria</taxon>
        <taxon>Hyphomicrobiales</taxon>
        <taxon>Rhizobiaceae</taxon>
        <taxon>Hoeflea</taxon>
    </lineage>
</organism>
<dbReference type="InterPro" id="IPR036249">
    <property type="entry name" value="Thioredoxin-like_sf"/>
</dbReference>
<dbReference type="RefSeq" id="WP_271091422.1">
    <property type="nucleotide sequence ID" value="NZ_JAPJZH010000014.1"/>
</dbReference>
<sequence>MGIQFWFSIGSTYTYLTVTRLPAIEQATGIEFEWNPFSIRAIMMEQNNIPFRDKPVKTAHMWRDIERRAQKYGFKARVPAPYPLEQFDLANRVAVYAKSQGWMKDYVTVTYRKWFQDGMPAGSEPNLSETLKEIGQNSQKVIEAANSADVEADYLELTDRARSLGVFGVPAFIANDELFWGDDRVEDAISWHRNGRVV</sequence>
<evidence type="ECO:0000256" key="1">
    <source>
        <dbReference type="PIRNR" id="PIRNR006386"/>
    </source>
</evidence>
<keyword evidence="1" id="KW-0413">Isomerase</keyword>
<evidence type="ECO:0000313" key="4">
    <source>
        <dbReference type="Proteomes" id="UP001148313"/>
    </source>
</evidence>
<evidence type="ECO:0000313" key="3">
    <source>
        <dbReference type="EMBL" id="MDA4847583.1"/>
    </source>
</evidence>
<dbReference type="SUPFAM" id="SSF52833">
    <property type="entry name" value="Thioredoxin-like"/>
    <property type="match status" value="1"/>
</dbReference>
<dbReference type="EC" id="5.99.1.4" evidence="1"/>
<name>A0ABT4VUC7_9HYPH</name>
<comment type="catalytic activity">
    <reaction evidence="1">
        <text>2-hydroxychromene-2-carboxylate = (3E)-4-(2-hydroxyphenyl)-2-oxobut-3-enoate</text>
        <dbReference type="Rhea" id="RHEA:27401"/>
        <dbReference type="ChEBI" id="CHEBI:59350"/>
        <dbReference type="ChEBI" id="CHEBI:59353"/>
        <dbReference type="EC" id="5.99.1.4"/>
    </reaction>
</comment>
<dbReference type="InterPro" id="IPR051924">
    <property type="entry name" value="GST_Kappa/NadH"/>
</dbReference>
<dbReference type="PANTHER" id="PTHR42943">
    <property type="entry name" value="GLUTATHIONE S-TRANSFERASE KAPPA"/>
    <property type="match status" value="1"/>
</dbReference>
<dbReference type="InterPro" id="IPR014440">
    <property type="entry name" value="HCCAis_GSTk"/>
</dbReference>
<feature type="domain" description="DSBA-like thioredoxin" evidence="2">
    <location>
        <begin position="3"/>
        <end position="186"/>
    </location>
</feature>
<comment type="similarity">
    <text evidence="1">Belongs to the GST superfamily. NadH family.</text>
</comment>
<dbReference type="InterPro" id="IPR001853">
    <property type="entry name" value="DSBA-like_thioredoxin_dom"/>
</dbReference>